<feature type="chain" id="PRO_5020504505" evidence="8">
    <location>
        <begin position="30"/>
        <end position="578"/>
    </location>
</feature>
<dbReference type="Gene3D" id="3.30.160.60">
    <property type="entry name" value="Classic Zinc Finger"/>
    <property type="match status" value="1"/>
</dbReference>
<evidence type="ECO:0000256" key="7">
    <source>
        <dbReference type="SAM" id="Coils"/>
    </source>
</evidence>
<keyword evidence="8" id="KW-0732">Signal</keyword>
<evidence type="ECO:0000259" key="10">
    <source>
        <dbReference type="PROSITE" id="PS50119"/>
    </source>
</evidence>
<dbReference type="SMART" id="SM00184">
    <property type="entry name" value="RING"/>
    <property type="match status" value="1"/>
</dbReference>
<protein>
    <submittedName>
        <fullName evidence="12">Zinc-binding protein A33</fullName>
    </submittedName>
</protein>
<dbReference type="Gene3D" id="3.30.40.10">
    <property type="entry name" value="Zinc/RING finger domain, C3HC4 (zinc finger)"/>
    <property type="match status" value="1"/>
</dbReference>
<gene>
    <name evidence="12" type="ORF">D9C73_006215</name>
</gene>
<evidence type="ECO:0000256" key="8">
    <source>
        <dbReference type="SAM" id="SignalP"/>
    </source>
</evidence>
<dbReference type="PANTHER" id="PTHR25465">
    <property type="entry name" value="B-BOX DOMAIN CONTAINING"/>
    <property type="match status" value="1"/>
</dbReference>
<dbReference type="FunFam" id="2.60.120.920:FF:000004">
    <property type="entry name" value="Butyrophilin subfamily 1 member A1"/>
    <property type="match status" value="1"/>
</dbReference>
<dbReference type="AlphaFoldDB" id="A0A4V6ANB9"/>
<keyword evidence="2" id="KW-0479">Metal-binding</keyword>
<evidence type="ECO:0000313" key="13">
    <source>
        <dbReference type="Proteomes" id="UP000298787"/>
    </source>
</evidence>
<dbReference type="InterPro" id="IPR006574">
    <property type="entry name" value="PRY"/>
</dbReference>
<evidence type="ECO:0000313" key="12">
    <source>
        <dbReference type="EMBL" id="TKS72142.1"/>
    </source>
</evidence>
<dbReference type="Pfam" id="PF00643">
    <property type="entry name" value="zf-B_box"/>
    <property type="match status" value="1"/>
</dbReference>
<name>A0A4V6ANB9_COLLU</name>
<evidence type="ECO:0000259" key="9">
    <source>
        <dbReference type="PROSITE" id="PS50089"/>
    </source>
</evidence>
<dbReference type="CDD" id="cd19769">
    <property type="entry name" value="Bbox2_TRIM16-like"/>
    <property type="match status" value="1"/>
</dbReference>
<dbReference type="Proteomes" id="UP000298787">
    <property type="component" value="Chromosome 6"/>
</dbReference>
<proteinExistence type="predicted"/>
<dbReference type="InterPro" id="IPR013083">
    <property type="entry name" value="Znf_RING/FYVE/PHD"/>
</dbReference>
<dbReference type="InterPro" id="IPR043136">
    <property type="entry name" value="B30.2/SPRY_sf"/>
</dbReference>
<dbReference type="InterPro" id="IPR013320">
    <property type="entry name" value="ConA-like_dom_sf"/>
</dbReference>
<dbReference type="InterPro" id="IPR001870">
    <property type="entry name" value="B30.2/SPRY"/>
</dbReference>
<dbReference type="Pfam" id="PF00622">
    <property type="entry name" value="SPRY"/>
    <property type="match status" value="1"/>
</dbReference>
<keyword evidence="7" id="KW-0175">Coiled coil</keyword>
<dbReference type="GO" id="GO:0045087">
    <property type="term" value="P:innate immune response"/>
    <property type="evidence" value="ECO:0007669"/>
    <property type="project" value="UniProtKB-KW"/>
</dbReference>
<dbReference type="PANTHER" id="PTHR25465:SF32">
    <property type="entry name" value="BLOODTHIRSTY-RELATED GENE FAMILY, MEMBER 16 ISOFORM X1-RELATED"/>
    <property type="match status" value="1"/>
</dbReference>
<evidence type="ECO:0000256" key="1">
    <source>
        <dbReference type="ARBA" id="ARBA00022588"/>
    </source>
</evidence>
<dbReference type="InterPro" id="IPR017907">
    <property type="entry name" value="Znf_RING_CS"/>
</dbReference>
<keyword evidence="13" id="KW-1185">Reference proteome</keyword>
<feature type="domain" description="B30.2/SPRY" evidence="11">
    <location>
        <begin position="379"/>
        <end position="576"/>
    </location>
</feature>
<evidence type="ECO:0000256" key="2">
    <source>
        <dbReference type="ARBA" id="ARBA00022723"/>
    </source>
</evidence>
<dbReference type="InterPro" id="IPR003879">
    <property type="entry name" value="Butyrophylin_SPRY"/>
</dbReference>
<evidence type="ECO:0000259" key="11">
    <source>
        <dbReference type="PROSITE" id="PS50188"/>
    </source>
</evidence>
<dbReference type="SUPFAM" id="SSF49899">
    <property type="entry name" value="Concanavalin A-like lectins/glucanases"/>
    <property type="match status" value="1"/>
</dbReference>
<keyword evidence="3 6" id="KW-0863">Zinc-finger</keyword>
<keyword evidence="5" id="KW-0391">Immunity</keyword>
<dbReference type="Gene3D" id="2.60.120.920">
    <property type="match status" value="1"/>
</dbReference>
<dbReference type="SUPFAM" id="SSF57850">
    <property type="entry name" value="RING/U-box"/>
    <property type="match status" value="1"/>
</dbReference>
<dbReference type="InterPro" id="IPR000315">
    <property type="entry name" value="Znf_B-box"/>
</dbReference>
<feature type="domain" description="RING-type" evidence="9">
    <location>
        <begin position="46"/>
        <end position="88"/>
    </location>
</feature>
<dbReference type="GO" id="GO:0005737">
    <property type="term" value="C:cytoplasm"/>
    <property type="evidence" value="ECO:0007669"/>
    <property type="project" value="UniProtKB-ARBA"/>
</dbReference>
<evidence type="ECO:0000256" key="4">
    <source>
        <dbReference type="ARBA" id="ARBA00022833"/>
    </source>
</evidence>
<dbReference type="InterPro" id="IPR003877">
    <property type="entry name" value="SPRY_dom"/>
</dbReference>
<dbReference type="EMBL" id="CM014083">
    <property type="protein sequence ID" value="TKS72142.1"/>
    <property type="molecule type" value="Genomic_DNA"/>
</dbReference>
<keyword evidence="1" id="KW-0399">Innate immunity</keyword>
<dbReference type="SMART" id="SM00336">
    <property type="entry name" value="BBOX"/>
    <property type="match status" value="1"/>
</dbReference>
<evidence type="ECO:0000256" key="5">
    <source>
        <dbReference type="ARBA" id="ARBA00022859"/>
    </source>
</evidence>
<dbReference type="GO" id="GO:0008270">
    <property type="term" value="F:zinc ion binding"/>
    <property type="evidence" value="ECO:0007669"/>
    <property type="project" value="UniProtKB-KW"/>
</dbReference>
<reference evidence="12 13" key="1">
    <citation type="submission" date="2019-01" db="EMBL/GenBank/DDBJ databases">
        <title>Genome Assembly of Collichthys lucidus.</title>
        <authorList>
            <person name="Cai M."/>
            <person name="Xiao S."/>
        </authorList>
    </citation>
    <scope>NUCLEOTIDE SEQUENCE [LARGE SCALE GENOMIC DNA]</scope>
    <source>
        <strain evidence="12">JT15FE1705JMU</strain>
        <tissue evidence="12">Muscle</tissue>
    </source>
</reference>
<feature type="domain" description="B box-type" evidence="10">
    <location>
        <begin position="181"/>
        <end position="221"/>
    </location>
</feature>
<dbReference type="STRING" id="240159.A0A4V6ANB9"/>
<evidence type="ECO:0000256" key="6">
    <source>
        <dbReference type="PROSITE-ProRule" id="PRU00024"/>
    </source>
</evidence>
<dbReference type="CDD" id="cd13733">
    <property type="entry name" value="SPRY_PRY_C-I_1"/>
    <property type="match status" value="1"/>
</dbReference>
<keyword evidence="4" id="KW-0862">Zinc</keyword>
<dbReference type="InterPro" id="IPR058030">
    <property type="entry name" value="TRIM8/14/16/25/29/45/65_CC"/>
</dbReference>
<dbReference type="Gene3D" id="4.10.830.40">
    <property type="match status" value="1"/>
</dbReference>
<dbReference type="PRINTS" id="PR01407">
    <property type="entry name" value="BUTYPHLNCDUF"/>
</dbReference>
<evidence type="ECO:0000256" key="3">
    <source>
        <dbReference type="ARBA" id="ARBA00022771"/>
    </source>
</evidence>
<dbReference type="Pfam" id="PF15227">
    <property type="entry name" value="zf-C3HC4_4"/>
    <property type="match status" value="1"/>
</dbReference>
<dbReference type="Pfam" id="PF13765">
    <property type="entry name" value="PRY"/>
    <property type="match status" value="1"/>
</dbReference>
<dbReference type="InterPro" id="IPR051051">
    <property type="entry name" value="E3_ubiq-ligase_TRIM/RNF"/>
</dbReference>
<dbReference type="PROSITE" id="PS00518">
    <property type="entry name" value="ZF_RING_1"/>
    <property type="match status" value="1"/>
</dbReference>
<dbReference type="SUPFAM" id="SSF57845">
    <property type="entry name" value="B-box zinc-binding domain"/>
    <property type="match status" value="1"/>
</dbReference>
<dbReference type="PROSITE" id="PS50089">
    <property type="entry name" value="ZF_RING_2"/>
    <property type="match status" value="1"/>
</dbReference>
<dbReference type="PROSITE" id="PS50188">
    <property type="entry name" value="B302_SPRY"/>
    <property type="match status" value="1"/>
</dbReference>
<organism evidence="12 13">
    <name type="scientific">Collichthys lucidus</name>
    <name type="common">Big head croaker</name>
    <name type="synonym">Sciaena lucida</name>
    <dbReference type="NCBI Taxonomy" id="240159"/>
    <lineage>
        <taxon>Eukaryota</taxon>
        <taxon>Metazoa</taxon>
        <taxon>Chordata</taxon>
        <taxon>Craniata</taxon>
        <taxon>Vertebrata</taxon>
        <taxon>Euteleostomi</taxon>
        <taxon>Actinopterygii</taxon>
        <taxon>Neopterygii</taxon>
        <taxon>Teleostei</taxon>
        <taxon>Neoteleostei</taxon>
        <taxon>Acanthomorphata</taxon>
        <taxon>Eupercaria</taxon>
        <taxon>Sciaenidae</taxon>
        <taxon>Collichthys</taxon>
    </lineage>
</organism>
<sequence length="578" mass="65708">MLIDAERMCKTLGKVTLTLVFIVFHGATLQDMACGSSLEAWENFRCSICLDVFTKPVSIPCGHNFCLTCIKDYWDTNSTGVHCCPLCQEKFYTRPMLRVNTFIAEMAKEVKKSVERKSSIEVTPDQTGIDNVLCDMCKGPKLTAVKSCLVCFMSYCETHLERHFTFSNLRKHKLIPPVHNLESRMCKKHDEPLELFCKVDNMFACMSCENSEHKSHEMVSMEEEAEMRKAQVGEKRKDMDEKIQARQQKIYEIQNSVEASKNNAVKALSYSTQVMTAVVDYVKRSQAELVKVILTRNKKTETETERVIKELEGEILQIKQNNLQLNQVSFNNDAFSFLENFPSLTVAPLQVKDWSDVTFNIDQFAMQDALTKFKTTVMREVRMLCDPDLNEMQQHAVDVTLNPDTAYPSLIVSEDGKQVTTGDKKRNLPNKPQRFDHVLNVLAKEGFSTGKFYYEVQVKDKTQWDLGVASKSINRKGDIRLSPKNGYWTIWLRKGNEFTANDSPAIDLHVSEIPQKVGVFVDYEGGQVSFYDVDTRSCIFSFTGCNFTEEVFPLFSPSAYDGGRNSAPLVITPVKGTS</sequence>
<feature type="coiled-coil region" evidence="7">
    <location>
        <begin position="301"/>
        <end position="328"/>
    </location>
</feature>
<feature type="signal peptide" evidence="8">
    <location>
        <begin position="1"/>
        <end position="29"/>
    </location>
</feature>
<accession>A0A4V6ANB9</accession>
<dbReference type="SMART" id="SM00589">
    <property type="entry name" value="PRY"/>
    <property type="match status" value="1"/>
</dbReference>
<dbReference type="Pfam" id="PF25600">
    <property type="entry name" value="TRIM_CC"/>
    <property type="match status" value="1"/>
</dbReference>
<dbReference type="PROSITE" id="PS50119">
    <property type="entry name" value="ZF_BBOX"/>
    <property type="match status" value="1"/>
</dbReference>
<dbReference type="InterPro" id="IPR001841">
    <property type="entry name" value="Znf_RING"/>
</dbReference>
<dbReference type="SMART" id="SM00449">
    <property type="entry name" value="SPRY"/>
    <property type="match status" value="1"/>
</dbReference>